<feature type="transmembrane region" description="Helical" evidence="8">
    <location>
        <begin position="273"/>
        <end position="293"/>
    </location>
</feature>
<accession>A0A6N3E883</accession>
<evidence type="ECO:0000256" key="2">
    <source>
        <dbReference type="ARBA" id="ARBA00022448"/>
    </source>
</evidence>
<reference evidence="9" key="1">
    <citation type="submission" date="2019-11" db="EMBL/GenBank/DDBJ databases">
        <authorList>
            <person name="Feng L."/>
        </authorList>
    </citation>
    <scope>NUCLEOTIDE SEQUENCE</scope>
    <source>
        <strain evidence="9">VrattiLFYP33</strain>
    </source>
</reference>
<protein>
    <submittedName>
        <fullName evidence="9">Serine transporter</fullName>
    </submittedName>
</protein>
<evidence type="ECO:0000313" key="9">
    <source>
        <dbReference type="EMBL" id="VYU34613.1"/>
    </source>
</evidence>
<evidence type="ECO:0000256" key="3">
    <source>
        <dbReference type="ARBA" id="ARBA00022475"/>
    </source>
</evidence>
<dbReference type="AlphaFoldDB" id="A0A6N3E883"/>
<dbReference type="GO" id="GO:0005886">
    <property type="term" value="C:plasma membrane"/>
    <property type="evidence" value="ECO:0007669"/>
    <property type="project" value="UniProtKB-SubCell"/>
</dbReference>
<keyword evidence="4" id="KW-0997">Cell inner membrane</keyword>
<feature type="transmembrane region" description="Helical" evidence="8">
    <location>
        <begin position="371"/>
        <end position="391"/>
    </location>
</feature>
<evidence type="ECO:0000256" key="4">
    <source>
        <dbReference type="ARBA" id="ARBA00022519"/>
    </source>
</evidence>
<keyword evidence="2" id="KW-0813">Transport</keyword>
<proteinExistence type="predicted"/>
<evidence type="ECO:0000256" key="8">
    <source>
        <dbReference type="SAM" id="Phobius"/>
    </source>
</evidence>
<evidence type="ECO:0000256" key="5">
    <source>
        <dbReference type="ARBA" id="ARBA00022692"/>
    </source>
</evidence>
<feature type="transmembrane region" description="Helical" evidence="8">
    <location>
        <begin position="122"/>
        <end position="142"/>
    </location>
</feature>
<organism evidence="9">
    <name type="scientific">Veillonella ratti</name>
    <dbReference type="NCBI Taxonomy" id="103892"/>
    <lineage>
        <taxon>Bacteria</taxon>
        <taxon>Bacillati</taxon>
        <taxon>Bacillota</taxon>
        <taxon>Negativicutes</taxon>
        <taxon>Veillonellales</taxon>
        <taxon>Veillonellaceae</taxon>
        <taxon>Veillonella</taxon>
    </lineage>
</organism>
<sequence length="448" mass="49702">MLDERTVVQKDIPVQEELPVYGEQTTIRESITKTLDASKWNKEDTTWMLGLFGTAIGAGVLFLPINAGIGGIWPLLMITLFAFPVTFLAHRALARFVMSASSPDKGIIGAVEEFWGPTAARVFNVVYFVGIYTILLLYSVAITNTTDSLLQNQLGIAGVDRALITVAVIVGLLAIVRMGQDIIVRIMSYLVYPFIATLLVIGLYLIPEWNTAILTYQPEGGSSSAMLMTLWMTFPVLVFSFNHFPIISAFVMKERQEYGDEHVDKKCHDIQKYAVLLMFGVVMFFVYSCVFALSPADLQAAKDQNISILSYLANHFNTPFIAWLAPIIAFVAITKSFLGHYVGAYEGLRDIVIDLGHVNKKELNAKTVDRIILAFMLITCCLIAYINPSILGIIETLSGPAIAFILLLMPMVAIFKVPKMQKYRSVTNYFVIVIGIITVAAMFYGLIQ</sequence>
<dbReference type="PANTHER" id="PTHR35334">
    <property type="entry name" value="SERINE TRANSPORTER"/>
    <property type="match status" value="1"/>
</dbReference>
<dbReference type="PANTHER" id="PTHR35334:SF2">
    <property type="entry name" value="SERINE TRANSPORTER SDAC"/>
    <property type="match status" value="1"/>
</dbReference>
<dbReference type="GO" id="GO:0003333">
    <property type="term" value="P:amino acid transmembrane transport"/>
    <property type="evidence" value="ECO:0007669"/>
    <property type="project" value="InterPro"/>
</dbReference>
<dbReference type="RefSeq" id="WP_021840273.1">
    <property type="nucleotide sequence ID" value="NZ_CACRUX010000064.1"/>
</dbReference>
<feature type="transmembrane region" description="Helical" evidence="8">
    <location>
        <begin position="397"/>
        <end position="417"/>
    </location>
</feature>
<keyword evidence="7 8" id="KW-0472">Membrane</keyword>
<feature type="transmembrane region" description="Helical" evidence="8">
    <location>
        <begin position="186"/>
        <end position="206"/>
    </location>
</feature>
<feature type="transmembrane region" description="Helical" evidence="8">
    <location>
        <begin position="320"/>
        <end position="338"/>
    </location>
</feature>
<feature type="transmembrane region" description="Helical" evidence="8">
    <location>
        <begin position="162"/>
        <end position="179"/>
    </location>
</feature>
<feature type="transmembrane region" description="Helical" evidence="8">
    <location>
        <begin position="71"/>
        <end position="89"/>
    </location>
</feature>
<dbReference type="EMBL" id="CACRUX010000064">
    <property type="protein sequence ID" value="VYU34613.1"/>
    <property type="molecule type" value="Genomic_DNA"/>
</dbReference>
<keyword evidence="3" id="KW-1003">Cell membrane</keyword>
<evidence type="ECO:0000256" key="6">
    <source>
        <dbReference type="ARBA" id="ARBA00022989"/>
    </source>
</evidence>
<dbReference type="Gene3D" id="1.20.1740.10">
    <property type="entry name" value="Amino acid/polyamine transporter I"/>
    <property type="match status" value="1"/>
</dbReference>
<evidence type="ECO:0000256" key="1">
    <source>
        <dbReference type="ARBA" id="ARBA00004429"/>
    </source>
</evidence>
<name>A0A6N3E883_9FIRM</name>
<comment type="subcellular location">
    <subcellularLocation>
        <location evidence="1">Cell inner membrane</location>
        <topology evidence="1">Multi-pass membrane protein</topology>
    </subcellularLocation>
</comment>
<keyword evidence="5 8" id="KW-0812">Transmembrane</keyword>
<keyword evidence="6 8" id="KW-1133">Transmembrane helix</keyword>
<feature type="transmembrane region" description="Helical" evidence="8">
    <location>
        <begin position="226"/>
        <end position="252"/>
    </location>
</feature>
<feature type="transmembrane region" description="Helical" evidence="8">
    <location>
        <begin position="429"/>
        <end position="447"/>
    </location>
</feature>
<dbReference type="InterPro" id="IPR018227">
    <property type="entry name" value="Amino_acid_transport_2"/>
</dbReference>
<evidence type="ECO:0000256" key="7">
    <source>
        <dbReference type="ARBA" id="ARBA00023136"/>
    </source>
</evidence>
<gene>
    <name evidence="9" type="primary">sdaC</name>
    <name evidence="9" type="ORF">VRLFYP33_01797</name>
</gene>
<feature type="transmembrane region" description="Helical" evidence="8">
    <location>
        <begin position="47"/>
        <end position="65"/>
    </location>
</feature>